<sequence>MNINITKQQTKKYLEALKQHTHNKHCADCLKPSPIWVSLNFGIFICAECAGRHRELGVTVSKVKSTILDDWNLNELRRIGVAGNKYAHMLPDLPFKEKYLKSKYHEKFIDNLVAKDEEERPGDSFLNEIEKKKTNTSFANEIPIKSIPIRKLGEKKKTDRKEPIKTKFIEKEKGDKKEEVTVSKERSFILKTNNKPSLKKASDKAFVLNETQIERVGLGSIKINVEENNEKYSYRNLRVCERVKPSEESILDKVKNSGKNLINGFFNNEK</sequence>
<keyword evidence="1" id="KW-0343">GTPase activation</keyword>
<dbReference type="PANTHER" id="PTHR46395">
    <property type="entry name" value="ADP-RIBOSYLATION FACTOR GTPASE-ACTIVATING PROTEIN 1"/>
    <property type="match status" value="1"/>
</dbReference>
<feature type="domain" description="Arf-GAP" evidence="6">
    <location>
        <begin position="11"/>
        <end position="90"/>
    </location>
</feature>
<dbReference type="SMART" id="SM00105">
    <property type="entry name" value="ArfGap"/>
    <property type="match status" value="1"/>
</dbReference>
<evidence type="ECO:0000313" key="7">
    <source>
        <dbReference type="EMBL" id="KAF7684214.1"/>
    </source>
</evidence>
<comment type="caution">
    <text evidence="7">The sequence shown here is derived from an EMBL/GenBank/DDBJ whole genome shotgun (WGS) entry which is preliminary data.</text>
</comment>
<protein>
    <submittedName>
        <fullName evidence="7">ADP-ribosylation factor GTPase-activating protein AGD5</fullName>
    </submittedName>
</protein>
<reference evidence="7 8" key="1">
    <citation type="submission" date="2019-01" db="EMBL/GenBank/DDBJ databases">
        <title>Genomes sequencing and comparative genomics of infectious freshwater microsporidia, Cucumispora dikerogammari and Thelohania contejeani.</title>
        <authorList>
            <person name="Cormier A."/>
            <person name="Giraud I."/>
            <person name="Wattier R."/>
            <person name="Teixeira M."/>
            <person name="Grandjean F."/>
            <person name="Rigaud T."/>
            <person name="Cordaux R."/>
        </authorList>
    </citation>
    <scope>NUCLEOTIDE SEQUENCE [LARGE SCALE GENOMIC DNA]</scope>
    <source>
        <strain evidence="7">T1</strain>
        <tissue evidence="7">Spores</tissue>
    </source>
</reference>
<keyword evidence="2" id="KW-0479">Metal-binding</keyword>
<keyword evidence="3 5" id="KW-0863">Zinc-finger</keyword>
<evidence type="ECO:0000256" key="4">
    <source>
        <dbReference type="ARBA" id="ARBA00022833"/>
    </source>
</evidence>
<accession>A0ABQ7I1G1</accession>
<dbReference type="InterPro" id="IPR037278">
    <property type="entry name" value="ARFGAP/RecO"/>
</dbReference>
<evidence type="ECO:0000256" key="1">
    <source>
        <dbReference type="ARBA" id="ARBA00022468"/>
    </source>
</evidence>
<dbReference type="Proteomes" id="UP001516464">
    <property type="component" value="Unassembled WGS sequence"/>
</dbReference>
<evidence type="ECO:0000256" key="2">
    <source>
        <dbReference type="ARBA" id="ARBA00022723"/>
    </source>
</evidence>
<proteinExistence type="predicted"/>
<dbReference type="PRINTS" id="PR00405">
    <property type="entry name" value="REVINTRACTNG"/>
</dbReference>
<evidence type="ECO:0000256" key="5">
    <source>
        <dbReference type="PROSITE-ProRule" id="PRU00288"/>
    </source>
</evidence>
<name>A0ABQ7I1G1_9MICR</name>
<keyword evidence="4" id="KW-0862">Zinc</keyword>
<dbReference type="InterPro" id="IPR038508">
    <property type="entry name" value="ArfGAP_dom_sf"/>
</dbReference>
<dbReference type="InterPro" id="IPR001164">
    <property type="entry name" value="ArfGAP_dom"/>
</dbReference>
<dbReference type="Pfam" id="PF01412">
    <property type="entry name" value="ArfGap"/>
    <property type="match status" value="1"/>
</dbReference>
<evidence type="ECO:0000259" key="6">
    <source>
        <dbReference type="PROSITE" id="PS50115"/>
    </source>
</evidence>
<evidence type="ECO:0000313" key="8">
    <source>
        <dbReference type="Proteomes" id="UP001516464"/>
    </source>
</evidence>
<evidence type="ECO:0000256" key="3">
    <source>
        <dbReference type="ARBA" id="ARBA00022771"/>
    </source>
</evidence>
<keyword evidence="8" id="KW-1185">Reference proteome</keyword>
<organism evidence="7 8">
    <name type="scientific">Astathelohania contejeani</name>
    <dbReference type="NCBI Taxonomy" id="164912"/>
    <lineage>
        <taxon>Eukaryota</taxon>
        <taxon>Fungi</taxon>
        <taxon>Fungi incertae sedis</taxon>
        <taxon>Microsporidia</taxon>
        <taxon>Astathelohaniidae</taxon>
        <taxon>Astathelohania</taxon>
    </lineage>
</organism>
<dbReference type="Gene3D" id="1.10.220.150">
    <property type="entry name" value="Arf GTPase activating protein"/>
    <property type="match status" value="1"/>
</dbReference>
<dbReference type="PANTHER" id="PTHR46395:SF1">
    <property type="entry name" value="ADP-RIBOSYLATION FACTOR GTPASE-ACTIVATING PROTEIN 1"/>
    <property type="match status" value="1"/>
</dbReference>
<dbReference type="PROSITE" id="PS50115">
    <property type="entry name" value="ARFGAP"/>
    <property type="match status" value="1"/>
</dbReference>
<dbReference type="EMBL" id="SBIQ01000023">
    <property type="protein sequence ID" value="KAF7684214.1"/>
    <property type="molecule type" value="Genomic_DNA"/>
</dbReference>
<gene>
    <name evidence="7" type="primary">AGD5</name>
    <name evidence="7" type="ORF">TCON_0585</name>
</gene>
<dbReference type="SUPFAM" id="SSF57863">
    <property type="entry name" value="ArfGap/RecO-like zinc finger"/>
    <property type="match status" value="1"/>
</dbReference>